<dbReference type="GO" id="GO:1990281">
    <property type="term" value="C:efflux pump complex"/>
    <property type="evidence" value="ECO:0007669"/>
    <property type="project" value="TreeGrafter"/>
</dbReference>
<evidence type="ECO:0000256" key="2">
    <source>
        <dbReference type="ARBA" id="ARBA00022448"/>
    </source>
</evidence>
<dbReference type="SUPFAM" id="SSF111369">
    <property type="entry name" value="HlyD-like secretion proteins"/>
    <property type="match status" value="1"/>
</dbReference>
<keyword evidence="6" id="KW-0175">Coiled coil</keyword>
<dbReference type="FunFam" id="2.40.420.20:FF:000006">
    <property type="entry name" value="RND family efflux transporter MFP subunit"/>
    <property type="match status" value="1"/>
</dbReference>
<dbReference type="KEGG" id="tni:TVNIR_0276"/>
<dbReference type="Pfam" id="PF25917">
    <property type="entry name" value="BSH_RND"/>
    <property type="match status" value="1"/>
</dbReference>
<evidence type="ECO:0000256" key="3">
    <source>
        <dbReference type="ARBA" id="ARBA00022833"/>
    </source>
</evidence>
<dbReference type="RefSeq" id="WP_015257142.1">
    <property type="nucleotide sequence ID" value="NC_019902.2"/>
</dbReference>
<evidence type="ECO:0000256" key="5">
    <source>
        <dbReference type="ARBA" id="ARBA00058766"/>
    </source>
</evidence>
<dbReference type="GO" id="GO:0046686">
    <property type="term" value="P:response to cadmium ion"/>
    <property type="evidence" value="ECO:0007669"/>
    <property type="project" value="UniProtKB-KW"/>
</dbReference>
<gene>
    <name evidence="10" type="ordered locus">TVNIR_0276</name>
</gene>
<dbReference type="EMBL" id="CP003989">
    <property type="protein sequence ID" value="AGA31987.1"/>
    <property type="molecule type" value="Genomic_DNA"/>
</dbReference>
<evidence type="ECO:0000256" key="6">
    <source>
        <dbReference type="SAM" id="Coils"/>
    </source>
</evidence>
<evidence type="ECO:0000313" key="10">
    <source>
        <dbReference type="EMBL" id="AGA31987.1"/>
    </source>
</evidence>
<dbReference type="NCBIfam" id="TIGR01730">
    <property type="entry name" value="RND_mfp"/>
    <property type="match status" value="1"/>
</dbReference>
<evidence type="ECO:0000259" key="8">
    <source>
        <dbReference type="Pfam" id="PF25954"/>
    </source>
</evidence>
<feature type="domain" description="CusB-like beta-barrel" evidence="8">
    <location>
        <begin position="204"/>
        <end position="276"/>
    </location>
</feature>
<protein>
    <submittedName>
        <fullName evidence="10">Multidrug-efflux system secretion protein, HlyD family</fullName>
    </submittedName>
</protein>
<organism evidence="10 11">
    <name type="scientific">Thioalkalivibrio nitratireducens (strain DSM 14787 / UNIQEM 213 / ALEN2)</name>
    <dbReference type="NCBI Taxonomy" id="1255043"/>
    <lineage>
        <taxon>Bacteria</taxon>
        <taxon>Pseudomonadati</taxon>
        <taxon>Pseudomonadota</taxon>
        <taxon>Gammaproteobacteria</taxon>
        <taxon>Chromatiales</taxon>
        <taxon>Ectothiorhodospiraceae</taxon>
        <taxon>Thioalkalivibrio</taxon>
    </lineage>
</organism>
<dbReference type="InterPro" id="IPR058637">
    <property type="entry name" value="YknX-like_C"/>
</dbReference>
<dbReference type="Gene3D" id="2.40.50.100">
    <property type="match status" value="1"/>
</dbReference>
<dbReference type="Pfam" id="PF25989">
    <property type="entry name" value="YknX_C"/>
    <property type="match status" value="1"/>
</dbReference>
<dbReference type="OrthoDB" id="9806939at2"/>
<dbReference type="AlphaFoldDB" id="L0DSL5"/>
<comment type="function">
    <text evidence="5">CzcA and CzcB together would act in zinc efflux nearly as effectively as the complete czc efflux system (CzcABC). The CzcB protein is thought to funnel zinc cations to the CzcA transport protein.</text>
</comment>
<dbReference type="Gene3D" id="1.10.287.470">
    <property type="entry name" value="Helix hairpin bin"/>
    <property type="match status" value="1"/>
</dbReference>
<dbReference type="HOGENOM" id="CLU_018816_1_2_6"/>
<dbReference type="InterPro" id="IPR006143">
    <property type="entry name" value="RND_pump_MFP"/>
</dbReference>
<dbReference type="Pfam" id="PF25954">
    <property type="entry name" value="Beta-barrel_RND_2"/>
    <property type="match status" value="1"/>
</dbReference>
<evidence type="ECO:0000259" key="7">
    <source>
        <dbReference type="Pfam" id="PF25917"/>
    </source>
</evidence>
<evidence type="ECO:0000259" key="9">
    <source>
        <dbReference type="Pfam" id="PF25989"/>
    </source>
</evidence>
<proteinExistence type="inferred from homology"/>
<evidence type="ECO:0000256" key="4">
    <source>
        <dbReference type="ARBA" id="ARBA00043263"/>
    </source>
</evidence>
<keyword evidence="3" id="KW-0862">Zinc</keyword>
<feature type="coiled-coil region" evidence="6">
    <location>
        <begin position="102"/>
        <end position="162"/>
    </location>
</feature>
<name>L0DSL5_THIND</name>
<keyword evidence="4" id="KW-0105">Cadmium resistance</keyword>
<evidence type="ECO:0000313" key="11">
    <source>
        <dbReference type="Proteomes" id="UP000010809"/>
    </source>
</evidence>
<keyword evidence="2" id="KW-0813">Transport</keyword>
<keyword evidence="11" id="KW-1185">Reference proteome</keyword>
<feature type="domain" description="YknX-like C-terminal permuted SH3-like" evidence="9">
    <location>
        <begin position="283"/>
        <end position="351"/>
    </location>
</feature>
<dbReference type="PANTHER" id="PTHR30469:SF16">
    <property type="entry name" value="HAE1 FAMILY EFFLUX PUMP MFP COMPONENT"/>
    <property type="match status" value="1"/>
</dbReference>
<dbReference type="Proteomes" id="UP000010809">
    <property type="component" value="Chromosome"/>
</dbReference>
<dbReference type="STRING" id="1255043.TVNIR_0276"/>
<dbReference type="PATRIC" id="fig|1255043.3.peg.277"/>
<dbReference type="FunFam" id="2.40.30.170:FF:000010">
    <property type="entry name" value="Efflux RND transporter periplasmic adaptor subunit"/>
    <property type="match status" value="1"/>
</dbReference>
<dbReference type="Gene3D" id="2.40.30.170">
    <property type="match status" value="1"/>
</dbReference>
<sequence length="357" mass="38752">MKTFVGVLVVAILGGIGLWYWSLHDDGAGNASPAAGNAALDRRVPVRLAVVEPLRFETVLESLGTAQANESVTLTATVTANVAAIGFRDGDEVEAGQVLVRLASAEELAEQREAQVTLTEQRRELNRIRGLAADGIVPRQQVDQQRSRVEEAEARLAAVEARLSDRVIRAPFSGVLGLRRVSTGSLVTPGTAVAELDDISLIKVDFTIPERFLGVVRRGMPIEARSVAFRDRVFEGVVTAISTRVDVATRTFTVRAEIDNPDRELRPGMLLTTRLALDPADRLAIPEGAVLATADQHFVFVLAEDGTVQRRQIRIGRRQPGWVEVLDGLANGDRVVHEGILRVREGSEVRVLGEEAV</sequence>
<comment type="similarity">
    <text evidence="1">Belongs to the membrane fusion protein (MFP) (TC 8.A.1) family.</text>
</comment>
<dbReference type="PANTHER" id="PTHR30469">
    <property type="entry name" value="MULTIDRUG RESISTANCE PROTEIN MDTA"/>
    <property type="match status" value="1"/>
</dbReference>
<dbReference type="GO" id="GO:0015562">
    <property type="term" value="F:efflux transmembrane transporter activity"/>
    <property type="evidence" value="ECO:0007669"/>
    <property type="project" value="TreeGrafter"/>
</dbReference>
<accession>L0DSL5</accession>
<evidence type="ECO:0000256" key="1">
    <source>
        <dbReference type="ARBA" id="ARBA00009477"/>
    </source>
</evidence>
<dbReference type="eggNOG" id="COG0845">
    <property type="taxonomic scope" value="Bacteria"/>
</dbReference>
<dbReference type="InterPro" id="IPR058625">
    <property type="entry name" value="MdtA-like_BSH"/>
</dbReference>
<dbReference type="Gene3D" id="2.40.420.20">
    <property type="match status" value="1"/>
</dbReference>
<feature type="domain" description="Multidrug resistance protein MdtA-like barrel-sandwich hybrid" evidence="7">
    <location>
        <begin position="71"/>
        <end position="192"/>
    </location>
</feature>
<reference evidence="10" key="1">
    <citation type="submission" date="2015-12" db="EMBL/GenBank/DDBJ databases">
        <authorList>
            <person name="Tikhonova T.V."/>
            <person name="Pavlov A.R."/>
            <person name="Beletsky A.V."/>
            <person name="Mardanov A.V."/>
            <person name="Sorokin D.Y."/>
            <person name="Ravin N.V."/>
            <person name="Popov V.O."/>
        </authorList>
    </citation>
    <scope>NUCLEOTIDE SEQUENCE</scope>
    <source>
        <strain evidence="10">DSM 14787</strain>
    </source>
</reference>
<dbReference type="InterPro" id="IPR058792">
    <property type="entry name" value="Beta-barrel_RND_2"/>
</dbReference>